<dbReference type="GO" id="GO:0046579">
    <property type="term" value="P:positive regulation of Ras protein signal transduction"/>
    <property type="evidence" value="ECO:0007669"/>
    <property type="project" value="TreeGrafter"/>
</dbReference>
<organism evidence="3 4">
    <name type="scientific">Cladophialophora carrionii CBS 160.54</name>
    <dbReference type="NCBI Taxonomy" id="1279043"/>
    <lineage>
        <taxon>Eukaryota</taxon>
        <taxon>Fungi</taxon>
        <taxon>Dikarya</taxon>
        <taxon>Ascomycota</taxon>
        <taxon>Pezizomycotina</taxon>
        <taxon>Eurotiomycetes</taxon>
        <taxon>Chaetothyriomycetidae</taxon>
        <taxon>Chaetothyriales</taxon>
        <taxon>Herpotrichiellaceae</taxon>
        <taxon>Cladophialophora</taxon>
    </lineage>
</organism>
<dbReference type="EMBL" id="KB822697">
    <property type="protein sequence ID" value="ETI28850.1"/>
    <property type="molecule type" value="Genomic_DNA"/>
</dbReference>
<evidence type="ECO:0000313" key="3">
    <source>
        <dbReference type="EMBL" id="ETI28850.1"/>
    </source>
</evidence>
<reference evidence="3 4" key="1">
    <citation type="submission" date="2013-03" db="EMBL/GenBank/DDBJ databases">
        <title>The Genome Sequence of Cladophialophora carrionii CBS 160.54.</title>
        <authorList>
            <consortium name="The Broad Institute Genomics Platform"/>
            <person name="Cuomo C."/>
            <person name="de Hoog S."/>
            <person name="Gorbushina A."/>
            <person name="Walker B."/>
            <person name="Young S.K."/>
            <person name="Zeng Q."/>
            <person name="Gargeya S."/>
            <person name="Fitzgerald M."/>
            <person name="Haas B."/>
            <person name="Abouelleil A."/>
            <person name="Allen A.W."/>
            <person name="Alvarado L."/>
            <person name="Arachchi H.M."/>
            <person name="Berlin A.M."/>
            <person name="Chapman S.B."/>
            <person name="Gainer-Dewar J."/>
            <person name="Goldberg J."/>
            <person name="Griggs A."/>
            <person name="Gujja S."/>
            <person name="Hansen M."/>
            <person name="Howarth C."/>
            <person name="Imamovic A."/>
            <person name="Ireland A."/>
            <person name="Larimer J."/>
            <person name="McCowan C."/>
            <person name="Murphy C."/>
            <person name="Pearson M."/>
            <person name="Poon T.W."/>
            <person name="Priest M."/>
            <person name="Roberts A."/>
            <person name="Saif S."/>
            <person name="Shea T."/>
            <person name="Sisk P."/>
            <person name="Sykes S."/>
            <person name="Wortman J."/>
            <person name="Nusbaum C."/>
            <person name="Birren B."/>
        </authorList>
    </citation>
    <scope>NUCLEOTIDE SEQUENCE [LARGE SCALE GENOMIC DNA]</scope>
    <source>
        <strain evidence="3 4">CBS 160.54</strain>
    </source>
</reference>
<evidence type="ECO:0008006" key="5">
    <source>
        <dbReference type="Google" id="ProtNLM"/>
    </source>
</evidence>
<dbReference type="Proteomes" id="UP000030678">
    <property type="component" value="Unassembled WGS sequence"/>
</dbReference>
<dbReference type="OrthoDB" id="3980126at2759"/>
<dbReference type="VEuPathDB" id="FungiDB:G647_01302"/>
<feature type="compositionally biased region" description="Acidic residues" evidence="2">
    <location>
        <begin position="52"/>
        <end position="63"/>
    </location>
</feature>
<name>V9DPP5_9EURO</name>
<protein>
    <recommendedName>
        <fullName evidence="5">Serine-threonine protein kinase 19</fullName>
    </recommendedName>
</protein>
<gene>
    <name evidence="3" type="ORF">G647_01302</name>
</gene>
<dbReference type="InterPro" id="IPR018865">
    <property type="entry name" value="STK19-like"/>
</dbReference>
<evidence type="ECO:0000256" key="2">
    <source>
        <dbReference type="SAM" id="MobiDB-lite"/>
    </source>
</evidence>
<evidence type="ECO:0000313" key="4">
    <source>
        <dbReference type="Proteomes" id="UP000030678"/>
    </source>
</evidence>
<feature type="region of interest" description="Disordered" evidence="2">
    <location>
        <begin position="1"/>
        <end position="66"/>
    </location>
</feature>
<dbReference type="HOGENOM" id="CLU_036328_0_0_1"/>
<dbReference type="PANTHER" id="PTHR15243:SF0">
    <property type="entry name" value="SERINE_THREONINE-PROTEIN KINASE 19"/>
    <property type="match status" value="1"/>
</dbReference>
<dbReference type="PANTHER" id="PTHR15243">
    <property type="entry name" value="SERINE/THREONINE-PROTEIN KINASE 19"/>
    <property type="match status" value="1"/>
</dbReference>
<evidence type="ECO:0000256" key="1">
    <source>
        <dbReference type="ARBA" id="ARBA00093458"/>
    </source>
</evidence>
<dbReference type="AlphaFoldDB" id="V9DPP5"/>
<sequence length="404" mass="43339">MPLYLTASHSSRVNKPARRPAETGRRHSSSPFANLPRSKPTGQRTKSLADAVGDDPDAWEDGEDRLTPSGRVLSTITVESAKDVLSAMQYARASMFALLPERAGMNSVRVAEVLNFQRNMPPIVSLAHVHALMAASSKTERDMAALQATGKIRKIKITGRGNDVSGLSEVVISMEELQALLDRSDVAPTVRADFCNLLRAQPRATGIPPQALPTSHVTALTRSGFLVSSSLTGSRNVSLAGSSLVSMPKISRAASGSTDAIGGESAFENLGGVGTARRSGSSIHQTQGLQANELVLSVPNIGPYLRLLAAARAHLLELLGKSKYKEAPLYLLRERWDGAVDSDNRVSTAKRIRGEFSGVMPAKTKKWKDLYGLNFDWALEECLGAGLIELFETRSVGLGVRALT</sequence>
<dbReference type="GeneID" id="19979795"/>
<dbReference type="RefSeq" id="XP_008722924.1">
    <property type="nucleotide sequence ID" value="XM_008724702.1"/>
</dbReference>
<accession>V9DPP5</accession>
<proteinExistence type="inferred from homology"/>
<dbReference type="Pfam" id="PF10494">
    <property type="entry name" value="Stk19"/>
    <property type="match status" value="1"/>
</dbReference>
<comment type="similarity">
    <text evidence="1">Belongs to the STK19 family.</text>
</comment>